<evidence type="ECO:0000313" key="1">
    <source>
        <dbReference type="EMBL" id="QGR19930.1"/>
    </source>
</evidence>
<organism evidence="1 2">
    <name type="scientific">Stygiolobus azoricus</name>
    <dbReference type="NCBI Taxonomy" id="41675"/>
    <lineage>
        <taxon>Archaea</taxon>
        <taxon>Thermoproteota</taxon>
        <taxon>Thermoprotei</taxon>
        <taxon>Sulfolobales</taxon>
        <taxon>Sulfolobaceae</taxon>
        <taxon>Stygiolobus</taxon>
    </lineage>
</organism>
<proteinExistence type="predicted"/>
<dbReference type="KEGG" id="sazo:D1868_08005"/>
<protein>
    <submittedName>
        <fullName evidence="1">Uncharacterized protein</fullName>
    </submittedName>
</protein>
<dbReference type="AlphaFoldDB" id="A0A650CQ07"/>
<accession>A0A650CQ07</accession>
<keyword evidence="2" id="KW-1185">Reference proteome</keyword>
<sequence length="150" mass="16892">MVINMKVRIKSVVKIVSIEELIVIPLSRNGDFVEALNFYEDVPGGRAGRLVVIHDKYGEISDEPVVIAIRGEKAYLEAKNIEEDFDKIRRVIPLEKVVKGNVVPFYVNIQVLKEVDTNSRGVRGFVNYLSKYGNVNFSVLKGIVSLEELV</sequence>
<reference evidence="1 2" key="1">
    <citation type="submission" date="2019-10" db="EMBL/GenBank/DDBJ databases">
        <title>Genome Sequences from Six Type Strain Members of the Archaeal Family Sulfolobaceae: Acidianus ambivalens, Acidianus infernus, Metallosphaera prunae, Stygiolobus azoricus, Sulfolobus metallicus, and Sulfurisphaera ohwakuensis.</title>
        <authorList>
            <person name="Counts J.A."/>
            <person name="Kelly R.M."/>
        </authorList>
    </citation>
    <scope>NUCLEOTIDE SEQUENCE [LARGE SCALE GENOMIC DNA]</scope>
    <source>
        <strain evidence="1 2">FC6</strain>
    </source>
</reference>
<evidence type="ECO:0000313" key="2">
    <source>
        <dbReference type="Proteomes" id="UP000423396"/>
    </source>
</evidence>
<gene>
    <name evidence="1" type="ORF">D1868_08005</name>
</gene>
<dbReference type="OrthoDB" id="35434at2157"/>
<dbReference type="EMBL" id="CP045483">
    <property type="protein sequence ID" value="QGR19930.1"/>
    <property type="molecule type" value="Genomic_DNA"/>
</dbReference>
<dbReference type="Proteomes" id="UP000423396">
    <property type="component" value="Chromosome"/>
</dbReference>
<name>A0A650CQ07_9CREN</name>